<evidence type="ECO:0000313" key="6">
    <source>
        <dbReference type="Proteomes" id="UP000240400"/>
    </source>
</evidence>
<reference evidence="5 7" key="3">
    <citation type="submission" date="2018-06" db="EMBL/GenBank/DDBJ databases">
        <authorList>
            <consortium name="Pathogen Informatics"/>
            <person name="Doyle S."/>
        </authorList>
    </citation>
    <scope>NUCLEOTIDE SEQUENCE [LARGE SCALE GENOMIC DNA]</scope>
    <source>
        <strain evidence="5 7">NCTC13834</strain>
    </source>
</reference>
<dbReference type="EMBL" id="PZHR01000047">
    <property type="protein sequence ID" value="PTK58483.1"/>
    <property type="molecule type" value="Genomic_DNA"/>
</dbReference>
<accession>A0A2T4S9J3</accession>
<dbReference type="Proteomes" id="UP000240400">
    <property type="component" value="Unassembled WGS sequence"/>
</dbReference>
<dbReference type="Proteomes" id="UP000664081">
    <property type="component" value="Unassembled WGS sequence"/>
</dbReference>
<reference evidence="4" key="2">
    <citation type="submission" date="2018-03" db="EMBL/GenBank/DDBJ databases">
        <authorList>
            <person name="Keele B.F."/>
        </authorList>
    </citation>
    <scope>NUCLEOTIDE SEQUENCE</scope>
    <source>
        <strain evidence="4">SNUC 4337</strain>
    </source>
</reference>
<feature type="transmembrane region" description="Helical" evidence="2">
    <location>
        <begin position="12"/>
        <end position="30"/>
    </location>
</feature>
<evidence type="ECO:0000313" key="7">
    <source>
        <dbReference type="Proteomes" id="UP000254412"/>
    </source>
</evidence>
<evidence type="ECO:0000313" key="3">
    <source>
        <dbReference type="EMBL" id="MBO1225808.1"/>
    </source>
</evidence>
<feature type="region of interest" description="Disordered" evidence="1">
    <location>
        <begin position="52"/>
        <end position="77"/>
    </location>
</feature>
<keyword evidence="2" id="KW-0472">Membrane</keyword>
<evidence type="ECO:0000313" key="4">
    <source>
        <dbReference type="EMBL" id="PTK58483.1"/>
    </source>
</evidence>
<name>A0A2T4S9J3_9STAP</name>
<evidence type="ECO:0000256" key="1">
    <source>
        <dbReference type="SAM" id="MobiDB-lite"/>
    </source>
</evidence>
<dbReference type="AlphaFoldDB" id="A0A2T4S9J3"/>
<dbReference type="Proteomes" id="UP000254412">
    <property type="component" value="Unassembled WGS sequence"/>
</dbReference>
<dbReference type="RefSeq" id="WP_096809933.1">
    <property type="nucleotide sequence ID" value="NZ_BMCF01000002.1"/>
</dbReference>
<reference evidence="3 8" key="4">
    <citation type="submission" date="2021-03" db="EMBL/GenBank/DDBJ databases">
        <title>Staphylococci and Mammaliicocci in bats.</title>
        <authorList>
            <person name="Fountain K."/>
        </authorList>
    </citation>
    <scope>NUCLEOTIDE SEQUENCE [LARGE SCALE GENOMIC DNA]</scope>
    <source>
        <strain evidence="3 8">18_1_E_SW</strain>
    </source>
</reference>
<keyword evidence="8" id="KW-1185">Reference proteome</keyword>
<keyword evidence="2" id="KW-0812">Transmembrane</keyword>
<evidence type="ECO:0000313" key="8">
    <source>
        <dbReference type="Proteomes" id="UP000664081"/>
    </source>
</evidence>
<evidence type="ECO:0000256" key="2">
    <source>
        <dbReference type="SAM" id="Phobius"/>
    </source>
</evidence>
<protein>
    <submittedName>
        <fullName evidence="5">Putative secreted protein</fullName>
    </submittedName>
</protein>
<dbReference type="EMBL" id="JAFNLT010000001">
    <property type="protein sequence ID" value="MBO1225808.1"/>
    <property type="molecule type" value="Genomic_DNA"/>
</dbReference>
<sequence length="77" mass="9053">MFKLYIHQIKPYFVVLLVTMILSSIFILSAHNNAESEQTYEMTDHQIQNNSIQNEQYQMDSVEKSEQSNKPFLARAK</sequence>
<gene>
    <name evidence="4" type="ORF">BUZ61_09160</name>
    <name evidence="3" type="ORF">J3T88_00540</name>
    <name evidence="5" type="ORF">NCTC13834_01595</name>
</gene>
<reference evidence="4 6" key="1">
    <citation type="journal article" date="2016" name="Front. Microbiol.">
        <title>Comprehensive Phylogenetic Analysis of Bovine Non-aureus Staphylococci Species Based on Whole-Genome Sequencing.</title>
        <authorList>
            <person name="Naushad S."/>
            <person name="Barkema H.W."/>
            <person name="Luby C."/>
            <person name="Condas L.A."/>
            <person name="Nobrega D.B."/>
            <person name="Carson D.A."/>
            <person name="De Buck J."/>
        </authorList>
    </citation>
    <scope>NUCLEOTIDE SEQUENCE [LARGE SCALE GENOMIC DNA]</scope>
    <source>
        <strain evidence="4 6">SNUC 4337</strain>
    </source>
</reference>
<evidence type="ECO:0000313" key="5">
    <source>
        <dbReference type="EMBL" id="SUM55232.1"/>
    </source>
</evidence>
<dbReference type="EMBL" id="UHDS01000001">
    <property type="protein sequence ID" value="SUM55232.1"/>
    <property type="molecule type" value="Genomic_DNA"/>
</dbReference>
<dbReference type="InterPro" id="IPR048170">
    <property type="entry name" value="SosA-like"/>
</dbReference>
<proteinExistence type="predicted"/>
<dbReference type="NCBIfam" id="NF041581">
    <property type="entry name" value="SosA"/>
    <property type="match status" value="1"/>
</dbReference>
<organism evidence="4 6">
    <name type="scientific">Staphylococcus nepalensis</name>
    <dbReference type="NCBI Taxonomy" id="214473"/>
    <lineage>
        <taxon>Bacteria</taxon>
        <taxon>Bacillati</taxon>
        <taxon>Bacillota</taxon>
        <taxon>Bacilli</taxon>
        <taxon>Bacillales</taxon>
        <taxon>Staphylococcaceae</taxon>
        <taxon>Staphylococcus</taxon>
    </lineage>
</organism>
<keyword evidence="2" id="KW-1133">Transmembrane helix</keyword>
<dbReference type="OrthoDB" id="2404571at2"/>
<dbReference type="GeneID" id="66776989"/>